<dbReference type="GO" id="GO:0009254">
    <property type="term" value="P:peptidoglycan turnover"/>
    <property type="evidence" value="ECO:0007669"/>
    <property type="project" value="TreeGrafter"/>
</dbReference>
<evidence type="ECO:0000256" key="1">
    <source>
        <dbReference type="ARBA" id="ARBA00001561"/>
    </source>
</evidence>
<dbReference type="InterPro" id="IPR036582">
    <property type="entry name" value="Mao_N_sf"/>
</dbReference>
<dbReference type="InterPro" id="IPR012854">
    <property type="entry name" value="Cu_amine_oxidase-like_N"/>
</dbReference>
<dbReference type="Pfam" id="PF07833">
    <property type="entry name" value="Cu_amine_oxidN1"/>
    <property type="match status" value="1"/>
</dbReference>
<protein>
    <recommendedName>
        <fullName evidence="2">N-acetylmuramoyl-L-alanine amidase</fullName>
        <ecNumber evidence="2">3.5.1.28</ecNumber>
    </recommendedName>
</protein>
<dbReference type="EMBL" id="BJMH01000062">
    <property type="protein sequence ID" value="GEB35871.1"/>
    <property type="molecule type" value="Genomic_DNA"/>
</dbReference>
<dbReference type="STRING" id="54914.AV540_00070"/>
<dbReference type="InterPro" id="IPR002502">
    <property type="entry name" value="Amidase_domain"/>
</dbReference>
<dbReference type="SMART" id="SM00644">
    <property type="entry name" value="Ami_2"/>
    <property type="match status" value="1"/>
</dbReference>
<keyword evidence="3" id="KW-0378">Hydrolase</keyword>
<reference evidence="6 7" key="1">
    <citation type="submission" date="2019-06" db="EMBL/GenBank/DDBJ databases">
        <title>Whole genome shotgun sequence of Brevibacillus parabrevis NBRC 12334.</title>
        <authorList>
            <person name="Hosoyama A."/>
            <person name="Uohara A."/>
            <person name="Ohji S."/>
            <person name="Ichikawa N."/>
        </authorList>
    </citation>
    <scope>NUCLEOTIDE SEQUENCE [LARGE SCALE GENOMIC DNA]</scope>
    <source>
        <strain evidence="6 7">NBRC 12334</strain>
    </source>
</reference>
<dbReference type="InterPro" id="IPR036505">
    <property type="entry name" value="Amidase/PGRP_sf"/>
</dbReference>
<dbReference type="GO" id="GO:0071555">
    <property type="term" value="P:cell wall organization"/>
    <property type="evidence" value="ECO:0007669"/>
    <property type="project" value="UniProtKB-KW"/>
</dbReference>
<dbReference type="EC" id="3.5.1.28" evidence="2"/>
<keyword evidence="4" id="KW-0961">Cell wall biogenesis/degradation</keyword>
<dbReference type="PANTHER" id="PTHR30417:SF1">
    <property type="entry name" value="N-ACETYLMURAMOYL-L-ALANINE AMIDASE AMID"/>
    <property type="match status" value="1"/>
</dbReference>
<accession>A0A4Y3PXH5</accession>
<evidence type="ECO:0000256" key="3">
    <source>
        <dbReference type="ARBA" id="ARBA00022801"/>
    </source>
</evidence>
<gene>
    <name evidence="6" type="ORF">BPA01_54510</name>
</gene>
<dbReference type="GO" id="GO:0008745">
    <property type="term" value="F:N-acetylmuramoyl-L-alanine amidase activity"/>
    <property type="evidence" value="ECO:0007669"/>
    <property type="project" value="UniProtKB-EC"/>
</dbReference>
<evidence type="ECO:0000313" key="7">
    <source>
        <dbReference type="Proteomes" id="UP000316882"/>
    </source>
</evidence>
<dbReference type="SUPFAM" id="SSF55383">
    <property type="entry name" value="Copper amine oxidase, domain N"/>
    <property type="match status" value="1"/>
</dbReference>
<organism evidence="6 7">
    <name type="scientific">Brevibacillus parabrevis</name>
    <dbReference type="NCBI Taxonomy" id="54914"/>
    <lineage>
        <taxon>Bacteria</taxon>
        <taxon>Bacillati</taxon>
        <taxon>Bacillota</taxon>
        <taxon>Bacilli</taxon>
        <taxon>Bacillales</taxon>
        <taxon>Paenibacillaceae</taxon>
        <taxon>Brevibacillus</taxon>
    </lineage>
</organism>
<dbReference type="GO" id="GO:0009253">
    <property type="term" value="P:peptidoglycan catabolic process"/>
    <property type="evidence" value="ECO:0007669"/>
    <property type="project" value="InterPro"/>
</dbReference>
<dbReference type="Pfam" id="PF01510">
    <property type="entry name" value="Amidase_2"/>
    <property type="match status" value="1"/>
</dbReference>
<dbReference type="InterPro" id="IPR051206">
    <property type="entry name" value="NAMLAA_amidase_2"/>
</dbReference>
<dbReference type="RefSeq" id="WP_122963792.1">
    <property type="nucleotide sequence ID" value="NZ_BJMH01000062.1"/>
</dbReference>
<dbReference type="Proteomes" id="UP000316882">
    <property type="component" value="Unassembled WGS sequence"/>
</dbReference>
<comment type="catalytic activity">
    <reaction evidence="1">
        <text>Hydrolyzes the link between N-acetylmuramoyl residues and L-amino acid residues in certain cell-wall glycopeptides.</text>
        <dbReference type="EC" id="3.5.1.28"/>
    </reaction>
</comment>
<sequence length="278" mass="30568">MQITEMLLTNQTARPGTKIVPKGLVIHWTANEKKGADAVANRNYFNKPTTEASAHYIVDDRQIIRCLPETEMGYHVGAKSYKAEALQKLSAYPNDCTIGIEMCVNADGSFTKMYEQTVALTAELLKRYGWAVDKLWRHYDITGKNCPAFFVDERTAQAYFGKNAQAAWESFKQDVHRLLTGFPQKPQAPVDNCAVELTLATTGKLIAGTAYVPVRLVAEAAGATVGWEPSTKTVTVNGHELNCLHENGTAYAPAREVAALLGMEVSWDAARKTVVLRG</sequence>
<evidence type="ECO:0000256" key="2">
    <source>
        <dbReference type="ARBA" id="ARBA00011901"/>
    </source>
</evidence>
<name>A0A4Y3PXH5_BREPA</name>
<dbReference type="SUPFAM" id="SSF55846">
    <property type="entry name" value="N-acetylmuramoyl-L-alanine amidase-like"/>
    <property type="match status" value="1"/>
</dbReference>
<feature type="domain" description="N-acetylmuramoyl-L-alanine amidase" evidence="5">
    <location>
        <begin position="9"/>
        <end position="154"/>
    </location>
</feature>
<comment type="caution">
    <text evidence="6">The sequence shown here is derived from an EMBL/GenBank/DDBJ whole genome shotgun (WGS) entry which is preliminary data.</text>
</comment>
<dbReference type="CDD" id="cd06583">
    <property type="entry name" value="PGRP"/>
    <property type="match status" value="1"/>
</dbReference>
<dbReference type="AlphaFoldDB" id="A0A4Y3PXH5"/>
<evidence type="ECO:0000313" key="6">
    <source>
        <dbReference type="EMBL" id="GEB35871.1"/>
    </source>
</evidence>
<dbReference type="Gene3D" id="3.40.80.10">
    <property type="entry name" value="Peptidoglycan recognition protein-like"/>
    <property type="match status" value="1"/>
</dbReference>
<dbReference type="PANTHER" id="PTHR30417">
    <property type="entry name" value="N-ACETYLMURAMOYL-L-ALANINE AMIDASE AMID"/>
    <property type="match status" value="1"/>
</dbReference>
<evidence type="ECO:0000256" key="4">
    <source>
        <dbReference type="ARBA" id="ARBA00023316"/>
    </source>
</evidence>
<proteinExistence type="predicted"/>
<keyword evidence="7" id="KW-1185">Reference proteome</keyword>
<evidence type="ECO:0000259" key="5">
    <source>
        <dbReference type="SMART" id="SM00644"/>
    </source>
</evidence>